<dbReference type="InParanoid" id="A0A1I4C365"/>
<name>A0A1I4C365_9ACTN</name>
<accession>A0A1I4C365</accession>
<evidence type="ECO:0000313" key="2">
    <source>
        <dbReference type="Proteomes" id="UP000199152"/>
    </source>
</evidence>
<dbReference type="Proteomes" id="UP000199152">
    <property type="component" value="Unassembled WGS sequence"/>
</dbReference>
<gene>
    <name evidence="1" type="ORF">SAMN04488085_103305</name>
</gene>
<dbReference type="EMBL" id="FOSW01000003">
    <property type="protein sequence ID" value="SFK75060.1"/>
    <property type="molecule type" value="Genomic_DNA"/>
</dbReference>
<organism evidence="1 2">
    <name type="scientific">Geodermatophilus ruber</name>
    <dbReference type="NCBI Taxonomy" id="504800"/>
    <lineage>
        <taxon>Bacteria</taxon>
        <taxon>Bacillati</taxon>
        <taxon>Actinomycetota</taxon>
        <taxon>Actinomycetes</taxon>
        <taxon>Geodermatophilales</taxon>
        <taxon>Geodermatophilaceae</taxon>
        <taxon>Geodermatophilus</taxon>
    </lineage>
</organism>
<reference evidence="1 2" key="1">
    <citation type="submission" date="2016-10" db="EMBL/GenBank/DDBJ databases">
        <authorList>
            <person name="de Groot N.N."/>
        </authorList>
    </citation>
    <scope>NUCLEOTIDE SEQUENCE [LARGE SCALE GENOMIC DNA]</scope>
    <source>
        <strain evidence="1 2">DSM 45317</strain>
    </source>
</reference>
<evidence type="ECO:0000313" key="1">
    <source>
        <dbReference type="EMBL" id="SFK75060.1"/>
    </source>
</evidence>
<dbReference type="AlphaFoldDB" id="A0A1I4C365"/>
<protein>
    <submittedName>
        <fullName evidence="1">Uncharacterized protein</fullName>
    </submittedName>
</protein>
<proteinExistence type="predicted"/>
<sequence>MAALIAARVQACGEPIPGPKAAWLDRAGWTVARYAHVGRILARAAAVQGSDAEARRVPLVESAEETVVYRMPWADAVPWLEVLAVEPLPYLAQTIERRRGERELFGYVGMVEELRFAWTGIPAEVAAVAYAAGLDPLRVRADLAAGRLDLAEVRARAGSRGYRLPDAP</sequence>
<keyword evidence="2" id="KW-1185">Reference proteome</keyword>